<dbReference type="GeneID" id="40306101"/>
<evidence type="ECO:0000313" key="3">
    <source>
        <dbReference type="Proteomes" id="UP000224006"/>
    </source>
</evidence>
<reference evidence="2 3" key="1">
    <citation type="submission" date="2017-09" db="EMBL/GenBank/DDBJ databases">
        <title>Genome sequencing of Besnoitia besnoiti strain Bb-Ger1.</title>
        <authorList>
            <person name="Schares G."/>
            <person name="Venepally P."/>
            <person name="Lorenzi H.A."/>
        </authorList>
    </citation>
    <scope>NUCLEOTIDE SEQUENCE [LARGE SCALE GENOMIC DNA]</scope>
    <source>
        <strain evidence="2 3">Bb-Ger1</strain>
    </source>
</reference>
<feature type="region of interest" description="Disordered" evidence="1">
    <location>
        <begin position="182"/>
        <end position="243"/>
    </location>
</feature>
<sequence>MQGGSWAVVSSCLSSPSFPQIARSVAPSRLRTLPPTRRRTHAPSLSLLLISVFLLFSSPSRRARHATTPVLLLSAHTSPLPLRLSSVLQSASLFALAAAQQPAGGSGGGDAPGAFEDSFIFIPDDVDDEFEFDFYPPEAVKPGEAAGRGPPGSPPGSASFAEHLLELPVSFWAALVSDASADARRQSDAERGEEALPPQAPRQRRLQSTNADAKGERIVRGPASAKKRVAAPRLDRRREERSS</sequence>
<evidence type="ECO:0000313" key="2">
    <source>
        <dbReference type="EMBL" id="PFH38697.1"/>
    </source>
</evidence>
<dbReference type="EMBL" id="NWUJ01000001">
    <property type="protein sequence ID" value="PFH38697.1"/>
    <property type="molecule type" value="Genomic_DNA"/>
</dbReference>
<feature type="compositionally biased region" description="Basic and acidic residues" evidence="1">
    <location>
        <begin position="233"/>
        <end position="243"/>
    </location>
</feature>
<accession>A0A2A9MQT3</accession>
<name>A0A2A9MQT3_BESBE</name>
<comment type="caution">
    <text evidence="2">The sequence shown here is derived from an EMBL/GenBank/DDBJ whole genome shotgun (WGS) entry which is preliminary data.</text>
</comment>
<dbReference type="Proteomes" id="UP000224006">
    <property type="component" value="Chromosome I"/>
</dbReference>
<organism evidence="2 3">
    <name type="scientific">Besnoitia besnoiti</name>
    <name type="common">Apicomplexan protozoan</name>
    <dbReference type="NCBI Taxonomy" id="94643"/>
    <lineage>
        <taxon>Eukaryota</taxon>
        <taxon>Sar</taxon>
        <taxon>Alveolata</taxon>
        <taxon>Apicomplexa</taxon>
        <taxon>Conoidasida</taxon>
        <taxon>Coccidia</taxon>
        <taxon>Eucoccidiorida</taxon>
        <taxon>Eimeriorina</taxon>
        <taxon>Sarcocystidae</taxon>
        <taxon>Besnoitia</taxon>
    </lineage>
</organism>
<feature type="compositionally biased region" description="Basic and acidic residues" evidence="1">
    <location>
        <begin position="182"/>
        <end position="194"/>
    </location>
</feature>
<proteinExistence type="predicted"/>
<gene>
    <name evidence="2" type="ORF">BESB_010390</name>
</gene>
<keyword evidence="3" id="KW-1185">Reference proteome</keyword>
<feature type="compositionally biased region" description="Low complexity" evidence="1">
    <location>
        <begin position="137"/>
        <end position="148"/>
    </location>
</feature>
<dbReference type="VEuPathDB" id="ToxoDB:BESB_010390"/>
<protein>
    <submittedName>
        <fullName evidence="2">Uncharacterized protein</fullName>
    </submittedName>
</protein>
<dbReference type="RefSeq" id="XP_029222706.1">
    <property type="nucleotide sequence ID" value="XM_029359793.1"/>
</dbReference>
<evidence type="ECO:0000256" key="1">
    <source>
        <dbReference type="SAM" id="MobiDB-lite"/>
    </source>
</evidence>
<dbReference type="KEGG" id="bbes:BESB_010390"/>
<feature type="region of interest" description="Disordered" evidence="1">
    <location>
        <begin position="137"/>
        <end position="159"/>
    </location>
</feature>
<dbReference type="AlphaFoldDB" id="A0A2A9MQT3"/>